<proteinExistence type="predicted"/>
<evidence type="ECO:0000313" key="1">
    <source>
        <dbReference type="EMBL" id="RSH89440.1"/>
    </source>
</evidence>
<name>A0A427YEB6_9TREE</name>
<accession>A0A427YEB6</accession>
<sequence>MSSENGTTTGSTTSWEAVAFFNNGPMEVVNSARESRIVDAMLPVILTRRLTNPSSAWNKSDDPILGSAGHPDKLANWRDELHSSLVAANSDNSSAAAANGDRMRNEWFHVLESGLKTETWSQGIFKDQTITLKLVGPEQLSGSTIYSVQGVFDAAIRSTKVKTFSGGVEIQPSAMET</sequence>
<dbReference type="AlphaFoldDB" id="A0A427YEB6"/>
<organism evidence="1 2">
    <name type="scientific">Saitozyma podzolica</name>
    <dbReference type="NCBI Taxonomy" id="1890683"/>
    <lineage>
        <taxon>Eukaryota</taxon>
        <taxon>Fungi</taxon>
        <taxon>Dikarya</taxon>
        <taxon>Basidiomycota</taxon>
        <taxon>Agaricomycotina</taxon>
        <taxon>Tremellomycetes</taxon>
        <taxon>Tremellales</taxon>
        <taxon>Trimorphomycetaceae</taxon>
        <taxon>Saitozyma</taxon>
    </lineage>
</organism>
<dbReference type="OrthoDB" id="10359691at2759"/>
<dbReference type="EMBL" id="RSCD01000013">
    <property type="protein sequence ID" value="RSH89440.1"/>
    <property type="molecule type" value="Genomic_DNA"/>
</dbReference>
<gene>
    <name evidence="1" type="ORF">EHS25_001989</name>
</gene>
<reference evidence="1 2" key="1">
    <citation type="submission" date="2018-11" db="EMBL/GenBank/DDBJ databases">
        <title>Genome sequence of Saitozyma podzolica DSM 27192.</title>
        <authorList>
            <person name="Aliyu H."/>
            <person name="Gorte O."/>
            <person name="Ochsenreither K."/>
        </authorList>
    </citation>
    <scope>NUCLEOTIDE SEQUENCE [LARGE SCALE GENOMIC DNA]</scope>
    <source>
        <strain evidence="1 2">DSM 27192</strain>
    </source>
</reference>
<dbReference type="Proteomes" id="UP000279259">
    <property type="component" value="Unassembled WGS sequence"/>
</dbReference>
<comment type="caution">
    <text evidence="1">The sequence shown here is derived from an EMBL/GenBank/DDBJ whole genome shotgun (WGS) entry which is preliminary data.</text>
</comment>
<protein>
    <submittedName>
        <fullName evidence="1">Uncharacterized protein</fullName>
    </submittedName>
</protein>
<keyword evidence="2" id="KW-1185">Reference proteome</keyword>
<evidence type="ECO:0000313" key="2">
    <source>
        <dbReference type="Proteomes" id="UP000279259"/>
    </source>
</evidence>